<dbReference type="EMBL" id="CBTN010000025">
    <property type="protein sequence ID" value="CDH54721.1"/>
    <property type="molecule type" value="Genomic_DNA"/>
</dbReference>
<gene>
    <name evidence="2" type="ORF">LCOR_05939.1</name>
</gene>
<feature type="transmembrane region" description="Helical" evidence="1">
    <location>
        <begin position="49"/>
        <end position="71"/>
    </location>
</feature>
<sequence>MHLPSFLLRAQEFIRPSCAYKHDECCHPSCYFHISLPSYESLTTDKPKLVISLLLVTLIDYMQMALLMSFLNTNARRWIYFKTGLFCSYDKRTGVCKVLLTQLYGTMYTTSDHRHHPAYDPVKRVE</sequence>
<keyword evidence="1" id="KW-1133">Transmembrane helix</keyword>
<organism evidence="2 3">
    <name type="scientific">Lichtheimia corymbifera JMRC:FSU:9682</name>
    <dbReference type="NCBI Taxonomy" id="1263082"/>
    <lineage>
        <taxon>Eukaryota</taxon>
        <taxon>Fungi</taxon>
        <taxon>Fungi incertae sedis</taxon>
        <taxon>Mucoromycota</taxon>
        <taxon>Mucoromycotina</taxon>
        <taxon>Mucoromycetes</taxon>
        <taxon>Mucorales</taxon>
        <taxon>Lichtheimiaceae</taxon>
        <taxon>Lichtheimia</taxon>
    </lineage>
</organism>
<dbReference type="AlphaFoldDB" id="A0A068S0F8"/>
<evidence type="ECO:0000313" key="2">
    <source>
        <dbReference type="EMBL" id="CDH54721.1"/>
    </source>
</evidence>
<keyword evidence="1" id="KW-0812">Transmembrane</keyword>
<protein>
    <submittedName>
        <fullName evidence="2">Uncharacterized protein</fullName>
    </submittedName>
</protein>
<evidence type="ECO:0000313" key="3">
    <source>
        <dbReference type="Proteomes" id="UP000027586"/>
    </source>
</evidence>
<reference evidence="2" key="1">
    <citation type="submission" date="2013-08" db="EMBL/GenBank/DDBJ databases">
        <title>Gene expansion shapes genome architecture in the human pathogen Lichtheimia corymbifera: an evolutionary genomics analysis in the ancient terrestrial Mucorales (Mucoromycotina).</title>
        <authorList>
            <person name="Schwartze V.U."/>
            <person name="Winter S."/>
            <person name="Shelest E."/>
            <person name="Marcet-Houben M."/>
            <person name="Horn F."/>
            <person name="Wehner S."/>
            <person name="Hoffmann K."/>
            <person name="Riege K."/>
            <person name="Sammeth M."/>
            <person name="Nowrousian M."/>
            <person name="Valiante V."/>
            <person name="Linde J."/>
            <person name="Jacobsen I.D."/>
            <person name="Marz M."/>
            <person name="Brakhage A.A."/>
            <person name="Gabaldon T."/>
            <person name="Bocker S."/>
            <person name="Voigt K."/>
        </authorList>
    </citation>
    <scope>NUCLEOTIDE SEQUENCE [LARGE SCALE GENOMIC DNA]</scope>
    <source>
        <strain evidence="2">FSU 9682</strain>
    </source>
</reference>
<comment type="caution">
    <text evidence="2">The sequence shown here is derived from an EMBL/GenBank/DDBJ whole genome shotgun (WGS) entry which is preliminary data.</text>
</comment>
<proteinExistence type="predicted"/>
<dbReference type="Proteomes" id="UP000027586">
    <property type="component" value="Unassembled WGS sequence"/>
</dbReference>
<name>A0A068S0F8_9FUNG</name>
<evidence type="ECO:0000256" key="1">
    <source>
        <dbReference type="SAM" id="Phobius"/>
    </source>
</evidence>
<keyword evidence="3" id="KW-1185">Reference proteome</keyword>
<accession>A0A068S0F8</accession>
<dbReference type="VEuPathDB" id="FungiDB:LCOR_05939.1"/>
<keyword evidence="1" id="KW-0472">Membrane</keyword>